<dbReference type="EMBL" id="LAZR01001743">
    <property type="protein sequence ID" value="KKN39795.1"/>
    <property type="molecule type" value="Genomic_DNA"/>
</dbReference>
<gene>
    <name evidence="1" type="ORF">LCGC14_0739910</name>
</gene>
<accession>A0A0F9Q735</accession>
<protein>
    <submittedName>
        <fullName evidence="1">Uncharacterized protein</fullName>
    </submittedName>
</protein>
<sequence>MHGGYDYPLHREYNMGEEMCDKVAMVIRGSELMDLIDEFGPLSLDIITDIIQICVRDREPMVPPVLPLMILAEVIEYNLSANTPQVENHGWGEIRETIKAAVTIHLNACEVTSTKVIDPPVRH</sequence>
<evidence type="ECO:0000313" key="1">
    <source>
        <dbReference type="EMBL" id="KKN39795.1"/>
    </source>
</evidence>
<proteinExistence type="predicted"/>
<comment type="caution">
    <text evidence="1">The sequence shown here is derived from an EMBL/GenBank/DDBJ whole genome shotgun (WGS) entry which is preliminary data.</text>
</comment>
<name>A0A0F9Q735_9ZZZZ</name>
<dbReference type="AlphaFoldDB" id="A0A0F9Q735"/>
<organism evidence="1">
    <name type="scientific">marine sediment metagenome</name>
    <dbReference type="NCBI Taxonomy" id="412755"/>
    <lineage>
        <taxon>unclassified sequences</taxon>
        <taxon>metagenomes</taxon>
        <taxon>ecological metagenomes</taxon>
    </lineage>
</organism>
<reference evidence="1" key="1">
    <citation type="journal article" date="2015" name="Nature">
        <title>Complex archaea that bridge the gap between prokaryotes and eukaryotes.</title>
        <authorList>
            <person name="Spang A."/>
            <person name="Saw J.H."/>
            <person name="Jorgensen S.L."/>
            <person name="Zaremba-Niedzwiedzka K."/>
            <person name="Martijn J."/>
            <person name="Lind A.E."/>
            <person name="van Eijk R."/>
            <person name="Schleper C."/>
            <person name="Guy L."/>
            <person name="Ettema T.J."/>
        </authorList>
    </citation>
    <scope>NUCLEOTIDE SEQUENCE</scope>
</reference>